<reference evidence="1 2" key="1">
    <citation type="submission" date="2018-10" db="EMBL/GenBank/DDBJ databases">
        <title>Sequencing the genomes of 1000 actinobacteria strains.</title>
        <authorList>
            <person name="Klenk H.-P."/>
        </authorList>
    </citation>
    <scope>NUCLEOTIDE SEQUENCE [LARGE SCALE GENOMIC DNA]</scope>
    <source>
        <strain evidence="1 2">DSM 17894</strain>
    </source>
</reference>
<dbReference type="EMBL" id="RBKS01000001">
    <property type="protein sequence ID" value="RKR75265.1"/>
    <property type="molecule type" value="Genomic_DNA"/>
</dbReference>
<dbReference type="AlphaFoldDB" id="A0A495IJG5"/>
<dbReference type="RefSeq" id="WP_121370081.1">
    <property type="nucleotide sequence ID" value="NZ_RBKS01000001.1"/>
</dbReference>
<gene>
    <name evidence="1" type="ORF">C8E83_2404</name>
</gene>
<evidence type="ECO:0000313" key="1">
    <source>
        <dbReference type="EMBL" id="RKR75265.1"/>
    </source>
</evidence>
<organism evidence="1 2">
    <name type="scientific">Frondihabitans australicus</name>
    <dbReference type="NCBI Taxonomy" id="386892"/>
    <lineage>
        <taxon>Bacteria</taxon>
        <taxon>Bacillati</taxon>
        <taxon>Actinomycetota</taxon>
        <taxon>Actinomycetes</taxon>
        <taxon>Micrococcales</taxon>
        <taxon>Microbacteriaceae</taxon>
        <taxon>Frondihabitans</taxon>
    </lineage>
</organism>
<keyword evidence="2" id="KW-1185">Reference proteome</keyword>
<comment type="caution">
    <text evidence="1">The sequence shown here is derived from an EMBL/GenBank/DDBJ whole genome shotgun (WGS) entry which is preliminary data.</text>
</comment>
<sequence length="135" mass="14510">MTPEQLCTAVVARLTEITPFIAPTVSHTEQSGDSTDWLVQTAIDFETGIMAYTEDGRWRVGLAQVEEDRGLTQGDLDAGIAAEDTDAAANFIIMSALRYYRGELLPPRAPDAEDRAAILAEIVAQLEASAPGDEA</sequence>
<evidence type="ECO:0000313" key="2">
    <source>
        <dbReference type="Proteomes" id="UP000280008"/>
    </source>
</evidence>
<protein>
    <submittedName>
        <fullName evidence="1">Uncharacterized protein</fullName>
    </submittedName>
</protein>
<dbReference type="Proteomes" id="UP000280008">
    <property type="component" value="Unassembled WGS sequence"/>
</dbReference>
<name>A0A495IJG5_9MICO</name>
<proteinExistence type="predicted"/>
<accession>A0A495IJG5</accession>